<dbReference type="EMBL" id="BGZK01000831">
    <property type="protein sequence ID" value="GBP62069.1"/>
    <property type="molecule type" value="Genomic_DNA"/>
</dbReference>
<comment type="caution">
    <text evidence="1">The sequence shown here is derived from an EMBL/GenBank/DDBJ whole genome shotgun (WGS) entry which is preliminary data.</text>
</comment>
<dbReference type="AlphaFoldDB" id="A0A4C1XIF2"/>
<keyword evidence="2" id="KW-1185">Reference proteome</keyword>
<evidence type="ECO:0000313" key="1">
    <source>
        <dbReference type="EMBL" id="GBP62069.1"/>
    </source>
</evidence>
<gene>
    <name evidence="1" type="ORF">EVAR_53847_1</name>
</gene>
<organism evidence="1 2">
    <name type="scientific">Eumeta variegata</name>
    <name type="common">Bagworm moth</name>
    <name type="synonym">Eumeta japonica</name>
    <dbReference type="NCBI Taxonomy" id="151549"/>
    <lineage>
        <taxon>Eukaryota</taxon>
        <taxon>Metazoa</taxon>
        <taxon>Ecdysozoa</taxon>
        <taxon>Arthropoda</taxon>
        <taxon>Hexapoda</taxon>
        <taxon>Insecta</taxon>
        <taxon>Pterygota</taxon>
        <taxon>Neoptera</taxon>
        <taxon>Endopterygota</taxon>
        <taxon>Lepidoptera</taxon>
        <taxon>Glossata</taxon>
        <taxon>Ditrysia</taxon>
        <taxon>Tineoidea</taxon>
        <taxon>Psychidae</taxon>
        <taxon>Oiketicinae</taxon>
        <taxon>Eumeta</taxon>
    </lineage>
</organism>
<reference evidence="1 2" key="1">
    <citation type="journal article" date="2019" name="Commun. Biol.">
        <title>The bagworm genome reveals a unique fibroin gene that provides high tensile strength.</title>
        <authorList>
            <person name="Kono N."/>
            <person name="Nakamura H."/>
            <person name="Ohtoshi R."/>
            <person name="Tomita M."/>
            <person name="Numata K."/>
            <person name="Arakawa K."/>
        </authorList>
    </citation>
    <scope>NUCLEOTIDE SEQUENCE [LARGE SCALE GENOMIC DNA]</scope>
</reference>
<evidence type="ECO:0000313" key="2">
    <source>
        <dbReference type="Proteomes" id="UP000299102"/>
    </source>
</evidence>
<accession>A0A4C1XIF2</accession>
<sequence length="74" mass="8366">MKREPTSYHRTESRSEAILADFGRRQRCRRTPRTRAPCAEPLLRLNAAAIFERPVLGQRNGAAPSSADAIFKIK</sequence>
<name>A0A4C1XIF2_EUMVA</name>
<dbReference type="Proteomes" id="UP000299102">
    <property type="component" value="Unassembled WGS sequence"/>
</dbReference>
<proteinExistence type="predicted"/>
<protein>
    <submittedName>
        <fullName evidence="1">Uncharacterized protein</fullName>
    </submittedName>
</protein>